<dbReference type="PROSITE" id="PS01359">
    <property type="entry name" value="ZF_PHD_1"/>
    <property type="match status" value="1"/>
</dbReference>
<organism evidence="6 7">
    <name type="scientific">Kwoniella shivajii</name>
    <dbReference type="NCBI Taxonomy" id="564305"/>
    <lineage>
        <taxon>Eukaryota</taxon>
        <taxon>Fungi</taxon>
        <taxon>Dikarya</taxon>
        <taxon>Basidiomycota</taxon>
        <taxon>Agaricomycotina</taxon>
        <taxon>Tremellomycetes</taxon>
        <taxon>Tremellales</taxon>
        <taxon>Cryptococcaceae</taxon>
        <taxon>Kwoniella</taxon>
    </lineage>
</organism>
<feature type="compositionally biased region" description="Basic and acidic residues" evidence="4">
    <location>
        <begin position="506"/>
        <end position="515"/>
    </location>
</feature>
<evidence type="ECO:0000259" key="5">
    <source>
        <dbReference type="SMART" id="SM00249"/>
    </source>
</evidence>
<feature type="compositionally biased region" description="Polar residues" evidence="4">
    <location>
        <begin position="93"/>
        <end position="104"/>
    </location>
</feature>
<dbReference type="EMBL" id="CP141886">
    <property type="protein sequence ID" value="WRT67862.1"/>
    <property type="molecule type" value="Genomic_DNA"/>
</dbReference>
<protein>
    <recommendedName>
        <fullName evidence="5">Zinc finger PHD-type domain-containing protein</fullName>
    </recommendedName>
</protein>
<dbReference type="InterPro" id="IPR019786">
    <property type="entry name" value="Zinc_finger_PHD-type_CS"/>
</dbReference>
<dbReference type="Pfam" id="PF20826">
    <property type="entry name" value="PHD_5"/>
    <property type="match status" value="1"/>
</dbReference>
<feature type="compositionally biased region" description="Polar residues" evidence="4">
    <location>
        <begin position="273"/>
        <end position="286"/>
    </location>
</feature>
<evidence type="ECO:0000313" key="6">
    <source>
        <dbReference type="EMBL" id="WRT67862.1"/>
    </source>
</evidence>
<dbReference type="PANTHER" id="PTHR47793">
    <property type="entry name" value="HISTONE DEACETYLASE COMPLEX SUBUNIT CTI6"/>
    <property type="match status" value="1"/>
</dbReference>
<evidence type="ECO:0000256" key="3">
    <source>
        <dbReference type="ARBA" id="ARBA00022833"/>
    </source>
</evidence>
<dbReference type="SUPFAM" id="SSF57903">
    <property type="entry name" value="FYVE/PHD zinc finger"/>
    <property type="match status" value="1"/>
</dbReference>
<sequence>MNHRRRTSMTSTSTTRSVRESSMQNKNFRSPSVGSATPKLEDDEDGKLKRSTRGRNPLPPTTGPLFPPLPPKQPKNSPKNSPQAPSRSPAMRTPQTQPQTQFLSQLAAPPEIITPASPLLKETTITTTTPSEIPTDLPIDSTALDEDAISARSASPEKNHVQSTSNASLTPPPPTSEDTTAEGEGKDDEQIPQNGDENGNEGEDDWHSYRRSRLVRKFGNGDASSTASGSNQVQIEVKEEPDIDNEGIQAPGKGESEETPVKTRRGSRLHYLSNENTPSASASLLNSDRDNRAGSASRLGRKRRGEDELLLDDHLLPAEIRRTNTSAKKEKKEEVEEEEKRVEPEMEQEEEDEDDVGAGTGIEVEVDEEEEDEDEEEEVKDVTRCVCQKEDIDVMMIQCDECNVWQHGECMGIWGDEEAPDEYFCEECKPERHQALLKWIRRQGRKSGSFIPPLPENLANLHNDRDQYPPSQSKRWIEPEEPPEPSPPPKPTSRSHHKKDQASPAAEEHAHDGRRSTRGRQPAPSISREKPVSTSSKNDIVRPVSVKTASNRKVRGVSSITPERDSQSPQQSSAKEPKKRSTMNSRDSAYEEAVKAALEASKADALRPTPDEIDETATVEEKEIERGEKRRRDDEEESEEKERAKKGKRKRDDDEGSTGSVEPSANKVKHPNQYTYRPKPPSTIQQPAAAPSPARRVAASTPVPSAQPAHHEHGTRRAGALAAAPVIYHPLTPESANHLSWFLPDHLSSFSDLLPAPNPNALEVPAPRVVSYLPRNHFHNQKYGPFSEERNEKGKLVLPDEPSGREIIGDKQTQLDPPARPRYPVKRVTTAEMRKRVRNVLEYVGRIQIEEGKRQQRAKLLGININSKFTSTKSIQKENDMGVDVGIDMDGDIEMNQEPTSTGDGIKTVEDSTTTENENQDENGIDNHQGVSIQLMDELTRDLIGFQESFSSNGNTINGNGFGFASPMTLSNSTFGNNRVPPTPTLPADPSIPTVTVPHEPTEVITEDTNPAIQIGNVESEDLKGMDVYRQGIVNTVVTSEEEKGAAEKINEIVAEAAA</sequence>
<proteinExistence type="predicted"/>
<dbReference type="Proteomes" id="UP001329825">
    <property type="component" value="Chromosome 6"/>
</dbReference>
<dbReference type="InterPro" id="IPR013083">
    <property type="entry name" value="Znf_RING/FYVE/PHD"/>
</dbReference>
<feature type="region of interest" description="Disordered" evidence="4">
    <location>
        <begin position="896"/>
        <end position="929"/>
    </location>
</feature>
<keyword evidence="1" id="KW-0479">Metal-binding</keyword>
<dbReference type="RefSeq" id="XP_062792602.1">
    <property type="nucleotide sequence ID" value="XM_062936551.1"/>
</dbReference>
<keyword evidence="3" id="KW-0862">Zinc</keyword>
<accession>A0ABZ1D2P1</accession>
<dbReference type="InterPro" id="IPR011011">
    <property type="entry name" value="Znf_FYVE_PHD"/>
</dbReference>
<dbReference type="InterPro" id="IPR001965">
    <property type="entry name" value="Znf_PHD"/>
</dbReference>
<feature type="compositionally biased region" description="Polar residues" evidence="4">
    <location>
        <begin position="222"/>
        <end position="234"/>
    </location>
</feature>
<feature type="domain" description="Zinc finger PHD-type" evidence="5">
    <location>
        <begin position="384"/>
        <end position="429"/>
    </location>
</feature>
<feature type="compositionally biased region" description="Pro residues" evidence="4">
    <location>
        <begin position="57"/>
        <end position="73"/>
    </location>
</feature>
<evidence type="ECO:0000256" key="1">
    <source>
        <dbReference type="ARBA" id="ARBA00022723"/>
    </source>
</evidence>
<dbReference type="InterPro" id="IPR053051">
    <property type="entry name" value="HDAC_complex_subunit"/>
</dbReference>
<feature type="compositionally biased region" description="Low complexity" evidence="4">
    <location>
        <begin position="122"/>
        <end position="135"/>
    </location>
</feature>
<dbReference type="CDD" id="cd15550">
    <property type="entry name" value="PHD_MLL5"/>
    <property type="match status" value="1"/>
</dbReference>
<dbReference type="Gene3D" id="3.30.40.10">
    <property type="entry name" value="Zinc/RING finger domain, C3HC4 (zinc finger)"/>
    <property type="match status" value="1"/>
</dbReference>
<evidence type="ECO:0000313" key="7">
    <source>
        <dbReference type="Proteomes" id="UP001329825"/>
    </source>
</evidence>
<feature type="compositionally biased region" description="Basic and acidic residues" evidence="4">
    <location>
        <begin position="304"/>
        <end position="344"/>
    </location>
</feature>
<name>A0ABZ1D2P1_9TREE</name>
<feature type="region of interest" description="Disordered" evidence="4">
    <location>
        <begin position="1"/>
        <end position="382"/>
    </location>
</feature>
<gene>
    <name evidence="6" type="ORF">IL334_004836</name>
</gene>
<feature type="compositionally biased region" description="Low complexity" evidence="4">
    <location>
        <begin position="74"/>
        <end position="83"/>
    </location>
</feature>
<feature type="region of interest" description="Disordered" evidence="4">
    <location>
        <begin position="798"/>
        <end position="822"/>
    </location>
</feature>
<evidence type="ECO:0000256" key="2">
    <source>
        <dbReference type="ARBA" id="ARBA00022771"/>
    </source>
</evidence>
<reference evidence="6 7" key="1">
    <citation type="submission" date="2024-01" db="EMBL/GenBank/DDBJ databases">
        <title>Comparative genomics of Cryptococcus and Kwoniella reveals pathogenesis evolution and contrasting modes of karyotype evolution via chromosome fusion or intercentromeric recombination.</title>
        <authorList>
            <person name="Coelho M.A."/>
            <person name="David-Palma M."/>
            <person name="Shea T."/>
            <person name="Bowers K."/>
            <person name="McGinley-Smith S."/>
            <person name="Mohammad A.W."/>
            <person name="Gnirke A."/>
            <person name="Yurkov A.M."/>
            <person name="Nowrousian M."/>
            <person name="Sun S."/>
            <person name="Cuomo C.A."/>
            <person name="Heitman J."/>
        </authorList>
    </citation>
    <scope>NUCLEOTIDE SEQUENCE [LARGE SCALE GENOMIC DNA]</scope>
    <source>
        <strain evidence="6">CBS 11374</strain>
    </source>
</reference>
<dbReference type="SMART" id="SM00249">
    <property type="entry name" value="PHD"/>
    <property type="match status" value="1"/>
</dbReference>
<feature type="compositionally biased region" description="Basic and acidic residues" evidence="4">
    <location>
        <begin position="619"/>
        <end position="633"/>
    </location>
</feature>
<feature type="compositionally biased region" description="Acidic residues" evidence="4">
    <location>
        <begin position="345"/>
        <end position="356"/>
    </location>
</feature>
<keyword evidence="2" id="KW-0863">Zinc-finger</keyword>
<feature type="compositionally biased region" description="Polar residues" evidence="4">
    <location>
        <begin position="23"/>
        <end position="35"/>
    </location>
</feature>
<feature type="region of interest" description="Disordered" evidence="4">
    <location>
        <begin position="446"/>
        <end position="718"/>
    </location>
</feature>
<dbReference type="PANTHER" id="PTHR47793:SF1">
    <property type="entry name" value="HISTONE DEACETYLASE COMPLEX SUBUNIT CTI6"/>
    <property type="match status" value="1"/>
</dbReference>
<dbReference type="GeneID" id="87956967"/>
<feature type="compositionally biased region" description="Acidic residues" evidence="4">
    <location>
        <begin position="364"/>
        <end position="379"/>
    </location>
</feature>
<keyword evidence="7" id="KW-1185">Reference proteome</keyword>
<feature type="compositionally biased region" description="Low complexity" evidence="4">
    <location>
        <begin position="8"/>
        <end position="22"/>
    </location>
</feature>
<feature type="compositionally biased region" description="Low complexity" evidence="4">
    <location>
        <begin position="682"/>
        <end position="702"/>
    </location>
</feature>
<evidence type="ECO:0000256" key="4">
    <source>
        <dbReference type="SAM" id="MobiDB-lite"/>
    </source>
</evidence>